<dbReference type="CDD" id="cd00554">
    <property type="entry name" value="MECDP_synthase"/>
    <property type="match status" value="1"/>
</dbReference>
<protein>
    <recommendedName>
        <fullName evidence="4 8">2-C-methyl-D-erythritol 2,4-cyclodiphosphate synthase</fullName>
        <shortName evidence="8">MECDP-synthase</shortName>
        <shortName evidence="8">MECPP-synthase</shortName>
        <shortName evidence="8">MECPS</shortName>
        <ecNumber evidence="4 8">4.6.1.12</ecNumber>
    </recommendedName>
</protein>
<comment type="caution">
    <text evidence="8">Lacks conserved residue(s) required for the propagation of feature annotation.</text>
</comment>
<keyword evidence="7 8" id="KW-0456">Lyase</keyword>
<keyword evidence="6 8" id="KW-0414">Isoprene biosynthesis</keyword>
<feature type="domain" description="2-C-methyl-D-erythritol 2,4-cyclodiphosphate synthase" evidence="10">
    <location>
        <begin position="2"/>
        <end position="155"/>
    </location>
</feature>
<comment type="similarity">
    <text evidence="3 8 9">Belongs to the IspF family.</text>
</comment>
<dbReference type="UniPathway" id="UPA00056">
    <property type="reaction ID" value="UER00095"/>
</dbReference>
<evidence type="ECO:0000256" key="8">
    <source>
        <dbReference type="HAMAP-Rule" id="MF_00107"/>
    </source>
</evidence>
<dbReference type="GO" id="GO:0046872">
    <property type="term" value="F:metal ion binding"/>
    <property type="evidence" value="ECO:0007669"/>
    <property type="project" value="UniProtKB-KW"/>
</dbReference>
<feature type="binding site" evidence="8">
    <location>
        <begin position="57"/>
        <end position="59"/>
    </location>
    <ligand>
        <name>4-CDP-2-C-methyl-D-erythritol 2-phosphate</name>
        <dbReference type="ChEBI" id="CHEBI:57919"/>
    </ligand>
</feature>
<evidence type="ECO:0000256" key="9">
    <source>
        <dbReference type="RuleBase" id="RU004395"/>
    </source>
</evidence>
<dbReference type="Pfam" id="PF02542">
    <property type="entry name" value="YgbB"/>
    <property type="match status" value="1"/>
</dbReference>
<feature type="site" description="Transition state stabilizer" evidence="8">
    <location>
        <position position="35"/>
    </location>
</feature>
<comment type="caution">
    <text evidence="11">The sequence shown here is derived from an EMBL/GenBank/DDBJ whole genome shotgun (WGS) entry which is preliminary data.</text>
</comment>
<organism evidence="11 12">
    <name type="scientific">Brockia lithotrophica</name>
    <dbReference type="NCBI Taxonomy" id="933949"/>
    <lineage>
        <taxon>Bacteria</taxon>
        <taxon>Bacillati</taxon>
        <taxon>Bacillota</taxon>
        <taxon>Bacilli</taxon>
        <taxon>Bacillales</taxon>
        <taxon>Bacillales Family X. Incertae Sedis</taxon>
        <taxon>Brockia</taxon>
    </lineage>
</organism>
<dbReference type="OrthoDB" id="9804336at2"/>
<dbReference type="PANTHER" id="PTHR43181:SF1">
    <property type="entry name" value="2-C-METHYL-D-ERYTHRITOL 2,4-CYCLODIPHOSPHATE SYNTHASE, CHLOROPLASTIC"/>
    <property type="match status" value="1"/>
</dbReference>
<dbReference type="EMBL" id="RBIJ01000002">
    <property type="protein sequence ID" value="RKQ85592.1"/>
    <property type="molecule type" value="Genomic_DNA"/>
</dbReference>
<comment type="subunit">
    <text evidence="8">Homotrimer.</text>
</comment>
<dbReference type="InterPro" id="IPR036571">
    <property type="entry name" value="MECDP_synthase_sf"/>
</dbReference>
<evidence type="ECO:0000256" key="1">
    <source>
        <dbReference type="ARBA" id="ARBA00000200"/>
    </source>
</evidence>
<dbReference type="PROSITE" id="PS01350">
    <property type="entry name" value="ISPF"/>
    <property type="match status" value="1"/>
</dbReference>
<accession>A0A660KW30</accession>
<comment type="pathway">
    <text evidence="2 8">Isoprenoid biosynthesis; isopentenyl diphosphate biosynthesis via DXP pathway; isopentenyl diphosphate from 1-deoxy-D-xylulose 5-phosphate: step 4/6.</text>
</comment>
<name>A0A660KW30_9BACL</name>
<dbReference type="GO" id="GO:0008685">
    <property type="term" value="F:2-C-methyl-D-erythritol 2,4-cyclodiphosphate synthase activity"/>
    <property type="evidence" value="ECO:0007669"/>
    <property type="project" value="UniProtKB-UniRule"/>
</dbReference>
<reference evidence="11 12" key="1">
    <citation type="submission" date="2018-10" db="EMBL/GenBank/DDBJ databases">
        <title>Genomic Encyclopedia of Type Strains, Phase IV (KMG-IV): sequencing the most valuable type-strain genomes for metagenomic binning, comparative biology and taxonomic classification.</title>
        <authorList>
            <person name="Goeker M."/>
        </authorList>
    </citation>
    <scope>NUCLEOTIDE SEQUENCE [LARGE SCALE GENOMIC DNA]</scope>
    <source>
        <strain evidence="11 12">DSM 22653</strain>
    </source>
</reference>
<proteinExistence type="inferred from homology"/>
<feature type="site" description="Transition state stabilizer" evidence="8">
    <location>
        <position position="134"/>
    </location>
</feature>
<dbReference type="Gene3D" id="3.30.1330.50">
    <property type="entry name" value="2-C-methyl-D-erythritol 2,4-cyclodiphosphate synthase"/>
    <property type="match status" value="1"/>
</dbReference>
<evidence type="ECO:0000313" key="12">
    <source>
        <dbReference type="Proteomes" id="UP000267019"/>
    </source>
</evidence>
<feature type="binding site" evidence="8">
    <location>
        <position position="9"/>
    </location>
    <ligand>
        <name>a divalent metal cation</name>
        <dbReference type="ChEBI" id="CHEBI:60240"/>
    </ligand>
</feature>
<dbReference type="Proteomes" id="UP000267019">
    <property type="component" value="Unassembled WGS sequence"/>
</dbReference>
<keyword evidence="12" id="KW-1185">Reference proteome</keyword>
<sequence length="170" mass="18532">MFRVGIGYDVHRFAVMRPLVLGGVSIPYDRGLEGHSDADVLLHALADALLGALALGDIGEHFPNTDPRFRNLDSGEIVRYAFDLVRARGYRVGNADAVIVAEEPKLSPYIPEMRKRIAELLDTSPERVSVKATTPERLGALGKKEGIAAWAVVLLFSSEVSGAHDEGRLR</sequence>
<dbReference type="RefSeq" id="WP_121444251.1">
    <property type="nucleotide sequence ID" value="NZ_RBIJ01000002.1"/>
</dbReference>
<feature type="binding site" evidence="8">
    <location>
        <position position="43"/>
    </location>
    <ligand>
        <name>a divalent metal cation</name>
        <dbReference type="ChEBI" id="CHEBI:60240"/>
    </ligand>
</feature>
<evidence type="ECO:0000259" key="10">
    <source>
        <dbReference type="Pfam" id="PF02542"/>
    </source>
</evidence>
<dbReference type="GO" id="GO:0019288">
    <property type="term" value="P:isopentenyl diphosphate biosynthetic process, methylerythritol 4-phosphate pathway"/>
    <property type="evidence" value="ECO:0007669"/>
    <property type="project" value="UniProtKB-UniRule"/>
</dbReference>
<feature type="binding site" evidence="8">
    <location>
        <position position="11"/>
    </location>
    <ligand>
        <name>a divalent metal cation</name>
        <dbReference type="ChEBI" id="CHEBI:60240"/>
    </ligand>
</feature>
<feature type="binding site" evidence="8">
    <location>
        <begin position="133"/>
        <end position="136"/>
    </location>
    <ligand>
        <name>4-CDP-2-C-methyl-D-erythritol 2-phosphate</name>
        <dbReference type="ChEBI" id="CHEBI:57919"/>
    </ligand>
</feature>
<dbReference type="GO" id="GO:0016114">
    <property type="term" value="P:terpenoid biosynthetic process"/>
    <property type="evidence" value="ECO:0007669"/>
    <property type="project" value="InterPro"/>
</dbReference>
<feature type="binding site" evidence="8">
    <location>
        <begin position="9"/>
        <end position="11"/>
    </location>
    <ligand>
        <name>4-CDP-2-C-methyl-D-erythritol 2-phosphate</name>
        <dbReference type="ChEBI" id="CHEBI:57919"/>
    </ligand>
</feature>
<feature type="binding site" evidence="8">
    <location>
        <begin position="62"/>
        <end position="66"/>
    </location>
    <ligand>
        <name>4-CDP-2-C-methyl-D-erythritol 2-phosphate</name>
        <dbReference type="ChEBI" id="CHEBI:57919"/>
    </ligand>
</feature>
<comment type="catalytic activity">
    <reaction evidence="1 8 9">
        <text>4-CDP-2-C-methyl-D-erythritol 2-phosphate = 2-C-methyl-D-erythritol 2,4-cyclic diphosphate + CMP</text>
        <dbReference type="Rhea" id="RHEA:23864"/>
        <dbReference type="ChEBI" id="CHEBI:57919"/>
        <dbReference type="ChEBI" id="CHEBI:58483"/>
        <dbReference type="ChEBI" id="CHEBI:60377"/>
        <dbReference type="EC" id="4.6.1.12"/>
    </reaction>
</comment>
<evidence type="ECO:0000256" key="4">
    <source>
        <dbReference type="ARBA" id="ARBA00012579"/>
    </source>
</evidence>
<evidence type="ECO:0000256" key="6">
    <source>
        <dbReference type="ARBA" id="ARBA00023229"/>
    </source>
</evidence>
<dbReference type="HAMAP" id="MF_00107">
    <property type="entry name" value="IspF"/>
    <property type="match status" value="1"/>
</dbReference>
<dbReference type="EC" id="4.6.1.12" evidence="4 8"/>
<dbReference type="InterPro" id="IPR020555">
    <property type="entry name" value="MECDP_synthase_CS"/>
</dbReference>
<evidence type="ECO:0000313" key="11">
    <source>
        <dbReference type="EMBL" id="RKQ85592.1"/>
    </source>
</evidence>
<evidence type="ECO:0000256" key="2">
    <source>
        <dbReference type="ARBA" id="ARBA00004709"/>
    </source>
</evidence>
<dbReference type="InterPro" id="IPR003526">
    <property type="entry name" value="MECDP_synthase"/>
</dbReference>
<evidence type="ECO:0000256" key="3">
    <source>
        <dbReference type="ARBA" id="ARBA00008480"/>
    </source>
</evidence>
<dbReference type="NCBIfam" id="TIGR00151">
    <property type="entry name" value="ispF"/>
    <property type="match status" value="1"/>
</dbReference>
<feature type="binding site" evidence="8">
    <location>
        <position position="143"/>
    </location>
    <ligand>
        <name>4-CDP-2-C-methyl-D-erythritol 2-phosphate</name>
        <dbReference type="ChEBI" id="CHEBI:57919"/>
    </ligand>
</feature>
<evidence type="ECO:0000256" key="5">
    <source>
        <dbReference type="ARBA" id="ARBA00022723"/>
    </source>
</evidence>
<dbReference type="PANTHER" id="PTHR43181">
    <property type="entry name" value="2-C-METHYL-D-ERYTHRITOL 2,4-CYCLODIPHOSPHATE SYNTHASE, CHLOROPLASTIC"/>
    <property type="match status" value="1"/>
</dbReference>
<feature type="binding site" evidence="8">
    <location>
        <begin position="35"/>
        <end position="36"/>
    </location>
    <ligand>
        <name>4-CDP-2-C-methyl-D-erythritol 2-phosphate</name>
        <dbReference type="ChEBI" id="CHEBI:57919"/>
    </ligand>
</feature>
<evidence type="ECO:0000256" key="7">
    <source>
        <dbReference type="ARBA" id="ARBA00023239"/>
    </source>
</evidence>
<keyword evidence="5 8" id="KW-0479">Metal-binding</keyword>
<comment type="function">
    <text evidence="8">Involved in the biosynthesis of isopentenyl diphosphate (IPP) and dimethylallyl diphosphate (DMAPP), two major building blocks of isoprenoid compounds. Catalyzes the conversion of 4-diphosphocytidyl-2-C-methyl-D-erythritol 2-phosphate (CDP-ME2P) to 2-C-methyl-D-erythritol 2,4-cyclodiphosphate (ME-CPP) with a corresponding release of cytidine 5-monophosphate (CMP).</text>
</comment>
<dbReference type="SUPFAM" id="SSF69765">
    <property type="entry name" value="IpsF-like"/>
    <property type="match status" value="1"/>
</dbReference>
<dbReference type="AlphaFoldDB" id="A0A660KW30"/>
<comment type="cofactor">
    <cofactor evidence="8">
        <name>a divalent metal cation</name>
        <dbReference type="ChEBI" id="CHEBI:60240"/>
    </cofactor>
    <text evidence="8">Binds 1 divalent metal cation per subunit.</text>
</comment>
<dbReference type="FunFam" id="3.30.1330.50:FF:000001">
    <property type="entry name" value="2-C-methyl-D-erythritol 2,4-cyclodiphosphate synthase"/>
    <property type="match status" value="1"/>
</dbReference>
<gene>
    <name evidence="8" type="primary">ispF</name>
    <name evidence="11" type="ORF">C7438_0996</name>
</gene>